<dbReference type="SUPFAM" id="SSF53300">
    <property type="entry name" value="vWA-like"/>
    <property type="match status" value="1"/>
</dbReference>
<dbReference type="EMBL" id="JAUIQD010000001">
    <property type="protein sequence ID" value="KAK3363782.1"/>
    <property type="molecule type" value="Genomic_DNA"/>
</dbReference>
<dbReference type="InterPro" id="IPR036465">
    <property type="entry name" value="vWFA_dom_sf"/>
</dbReference>
<proteinExistence type="predicted"/>
<keyword evidence="2" id="KW-1185">Reference proteome</keyword>
<evidence type="ECO:0008006" key="3">
    <source>
        <dbReference type="Google" id="ProtNLM"/>
    </source>
</evidence>
<protein>
    <recommendedName>
        <fullName evidence="3">VWFA domain-containing protein</fullName>
    </recommendedName>
</protein>
<accession>A0AAJ0MKI2</accession>
<evidence type="ECO:0000313" key="1">
    <source>
        <dbReference type="EMBL" id="KAK3363782.1"/>
    </source>
</evidence>
<gene>
    <name evidence="1" type="ORF">B0T25DRAFT_597184</name>
</gene>
<sequence length="123" mass="13483">MSHVIEATLVSRTVKLVTPYAFLSTFDTIFVIDDSGSMAGRSWREVKDALRAITPICTAHDADGVDVYLLNAKNTTSTYSGGTGDWTNIRSADQIMKPHLRAYEDAVAALRVRQAKRVAGPHM</sequence>
<evidence type="ECO:0000313" key="2">
    <source>
        <dbReference type="Proteomes" id="UP001275084"/>
    </source>
</evidence>
<name>A0AAJ0MKI2_9PEZI</name>
<organism evidence="1 2">
    <name type="scientific">Lasiosphaeria hispida</name>
    <dbReference type="NCBI Taxonomy" id="260671"/>
    <lineage>
        <taxon>Eukaryota</taxon>
        <taxon>Fungi</taxon>
        <taxon>Dikarya</taxon>
        <taxon>Ascomycota</taxon>
        <taxon>Pezizomycotina</taxon>
        <taxon>Sordariomycetes</taxon>
        <taxon>Sordariomycetidae</taxon>
        <taxon>Sordariales</taxon>
        <taxon>Lasiosphaeriaceae</taxon>
        <taxon>Lasiosphaeria</taxon>
    </lineage>
</organism>
<reference evidence="1" key="1">
    <citation type="journal article" date="2023" name="Mol. Phylogenet. Evol.">
        <title>Genome-scale phylogeny and comparative genomics of the fungal order Sordariales.</title>
        <authorList>
            <person name="Hensen N."/>
            <person name="Bonometti L."/>
            <person name="Westerberg I."/>
            <person name="Brannstrom I.O."/>
            <person name="Guillou S."/>
            <person name="Cros-Aarteil S."/>
            <person name="Calhoun S."/>
            <person name="Haridas S."/>
            <person name="Kuo A."/>
            <person name="Mondo S."/>
            <person name="Pangilinan J."/>
            <person name="Riley R."/>
            <person name="LaButti K."/>
            <person name="Andreopoulos B."/>
            <person name="Lipzen A."/>
            <person name="Chen C."/>
            <person name="Yan M."/>
            <person name="Daum C."/>
            <person name="Ng V."/>
            <person name="Clum A."/>
            <person name="Steindorff A."/>
            <person name="Ohm R.A."/>
            <person name="Martin F."/>
            <person name="Silar P."/>
            <person name="Natvig D.O."/>
            <person name="Lalanne C."/>
            <person name="Gautier V."/>
            <person name="Ament-Velasquez S.L."/>
            <person name="Kruys A."/>
            <person name="Hutchinson M.I."/>
            <person name="Powell A.J."/>
            <person name="Barry K."/>
            <person name="Miller A.N."/>
            <person name="Grigoriev I.V."/>
            <person name="Debuchy R."/>
            <person name="Gladieux P."/>
            <person name="Hiltunen Thoren M."/>
            <person name="Johannesson H."/>
        </authorList>
    </citation>
    <scope>NUCLEOTIDE SEQUENCE</scope>
    <source>
        <strain evidence="1">CBS 955.72</strain>
    </source>
</reference>
<reference evidence="1" key="2">
    <citation type="submission" date="2023-06" db="EMBL/GenBank/DDBJ databases">
        <authorList>
            <consortium name="Lawrence Berkeley National Laboratory"/>
            <person name="Haridas S."/>
            <person name="Hensen N."/>
            <person name="Bonometti L."/>
            <person name="Westerberg I."/>
            <person name="Brannstrom I.O."/>
            <person name="Guillou S."/>
            <person name="Cros-Aarteil S."/>
            <person name="Calhoun S."/>
            <person name="Kuo A."/>
            <person name="Mondo S."/>
            <person name="Pangilinan J."/>
            <person name="Riley R."/>
            <person name="Labutti K."/>
            <person name="Andreopoulos B."/>
            <person name="Lipzen A."/>
            <person name="Chen C."/>
            <person name="Yanf M."/>
            <person name="Daum C."/>
            <person name="Ng V."/>
            <person name="Clum A."/>
            <person name="Steindorff A."/>
            <person name="Ohm R."/>
            <person name="Martin F."/>
            <person name="Silar P."/>
            <person name="Natvig D."/>
            <person name="Lalanne C."/>
            <person name="Gautier V."/>
            <person name="Ament-Velasquez S.L."/>
            <person name="Kruys A."/>
            <person name="Hutchinson M.I."/>
            <person name="Powell A.J."/>
            <person name="Barry K."/>
            <person name="Miller A.N."/>
            <person name="Grigoriev I.V."/>
            <person name="Debuchy R."/>
            <person name="Gladieux P."/>
            <person name="Thoren M.H."/>
            <person name="Johannesson H."/>
        </authorList>
    </citation>
    <scope>NUCLEOTIDE SEQUENCE</scope>
    <source>
        <strain evidence="1">CBS 955.72</strain>
    </source>
</reference>
<dbReference type="Gene3D" id="3.40.50.410">
    <property type="entry name" value="von Willebrand factor, type A domain"/>
    <property type="match status" value="1"/>
</dbReference>
<dbReference type="PANTHER" id="PTHR34706">
    <property type="entry name" value="SLR1338 PROTEIN"/>
    <property type="match status" value="1"/>
</dbReference>
<dbReference type="PANTHER" id="PTHR34706:SF1">
    <property type="entry name" value="VWFA DOMAIN-CONTAINING PROTEIN"/>
    <property type="match status" value="1"/>
</dbReference>
<comment type="caution">
    <text evidence="1">The sequence shown here is derived from an EMBL/GenBank/DDBJ whole genome shotgun (WGS) entry which is preliminary data.</text>
</comment>
<dbReference type="Proteomes" id="UP001275084">
    <property type="component" value="Unassembled WGS sequence"/>
</dbReference>
<dbReference type="AlphaFoldDB" id="A0AAJ0MKI2"/>